<dbReference type="HOGENOM" id="CLU_078781_0_0_11"/>
<dbReference type="Proteomes" id="UP000011760">
    <property type="component" value="Chromosome"/>
</dbReference>
<sequence length="286" mass="31319">MMDLQLHSSRGRVWHIHGFQAGAEGVALLTGADGFWEAPIKSVWLQGAFQEGATYLGFKTEPLDVILPIGIKGDSYLAWSRNDSMFRQDLGDPDTGFTLVAVSESGRRELELKITDTPVNVRETDSSVDHYTRLIVQARGGWPRWVGAPGESVFTAAGPNDQGFVTVSNPTDTWLYPQWVVEAPGKWTLPDFSWRDDAQHDRVISTPTLGSGQTLTIDTYPANEPYVAADGSNIAGRFGGVMFVNPIPPHTPPTQIPVKVEGGTIGASCMLRMPRNWRRPRGGDVT</sequence>
<gene>
    <name evidence="1" type="ORF">H924_07150</name>
</gene>
<keyword evidence="2" id="KW-1185">Reference proteome</keyword>
<dbReference type="KEGG" id="ccn:H924_07150"/>
<proteinExistence type="predicted"/>
<dbReference type="EMBL" id="CP004354">
    <property type="protein sequence ID" value="AGG66872.1"/>
    <property type="molecule type" value="Genomic_DNA"/>
</dbReference>
<evidence type="ECO:0000313" key="2">
    <source>
        <dbReference type="Proteomes" id="UP000011760"/>
    </source>
</evidence>
<protein>
    <submittedName>
        <fullName evidence="1">Minor tail protein Gp27</fullName>
    </submittedName>
</protein>
<dbReference type="PATRIC" id="fig|1121353.3.peg.1456"/>
<organism evidence="1 2">
    <name type="scientific">Corynebacterium callunae DSM 20147</name>
    <dbReference type="NCBI Taxonomy" id="1121353"/>
    <lineage>
        <taxon>Bacteria</taxon>
        <taxon>Bacillati</taxon>
        <taxon>Actinomycetota</taxon>
        <taxon>Actinomycetes</taxon>
        <taxon>Mycobacteriales</taxon>
        <taxon>Corynebacteriaceae</taxon>
        <taxon>Corynebacterium</taxon>
    </lineage>
</organism>
<name>M1UUB5_9CORY</name>
<dbReference type="eggNOG" id="ENOG5030P4U">
    <property type="taxonomic scope" value="Bacteria"/>
</dbReference>
<reference evidence="1 2" key="1">
    <citation type="submission" date="2013-02" db="EMBL/GenBank/DDBJ databases">
        <title>The complete genome sequence of Corynebacterium callunae DSM 20147.</title>
        <authorList>
            <person name="Ruckert C."/>
            <person name="Albersmeier A."/>
            <person name="Kalinowski J."/>
        </authorList>
    </citation>
    <scope>NUCLEOTIDE SEQUENCE [LARGE SCALE GENOMIC DNA]</scope>
    <source>
        <strain evidence="1 2">DSM 20147</strain>
    </source>
</reference>
<dbReference type="STRING" id="1121353.H924_07150"/>
<dbReference type="AlphaFoldDB" id="M1UUB5"/>
<accession>M1UUB5</accession>
<evidence type="ECO:0000313" key="1">
    <source>
        <dbReference type="EMBL" id="AGG66872.1"/>
    </source>
</evidence>